<proteinExistence type="predicted"/>
<keyword evidence="4" id="KW-1185">Reference proteome</keyword>
<dbReference type="PANTHER" id="PTHR43283">
    <property type="entry name" value="BETA-LACTAMASE-RELATED"/>
    <property type="match status" value="1"/>
</dbReference>
<dbReference type="EMBL" id="BSFP01000059">
    <property type="protein sequence ID" value="GLL05512.1"/>
    <property type="molecule type" value="Genomic_DNA"/>
</dbReference>
<reference evidence="3" key="1">
    <citation type="journal article" date="2014" name="Int. J. Syst. Evol. Microbiol.">
        <title>Complete genome sequence of Corynebacterium casei LMG S-19264T (=DSM 44701T), isolated from a smear-ripened cheese.</title>
        <authorList>
            <consortium name="US DOE Joint Genome Institute (JGI-PGF)"/>
            <person name="Walter F."/>
            <person name="Albersmeier A."/>
            <person name="Kalinowski J."/>
            <person name="Ruckert C."/>
        </authorList>
    </citation>
    <scope>NUCLEOTIDE SEQUENCE</scope>
    <source>
        <strain evidence="3">VKM Ac-1321</strain>
    </source>
</reference>
<comment type="caution">
    <text evidence="3">The sequence shown here is derived from an EMBL/GenBank/DDBJ whole genome shotgun (WGS) entry which is preliminary data.</text>
</comment>
<gene>
    <name evidence="3" type="ORF">GCM10017581_072590</name>
</gene>
<accession>A0A9W6KQQ4</accession>
<dbReference type="SUPFAM" id="SSF56601">
    <property type="entry name" value="beta-lactamase/transpeptidase-like"/>
    <property type="match status" value="1"/>
</dbReference>
<dbReference type="RefSeq" id="WP_261959418.1">
    <property type="nucleotide sequence ID" value="NZ_BAAAXA010000001.1"/>
</dbReference>
<dbReference type="InterPro" id="IPR050789">
    <property type="entry name" value="Diverse_Enzym_Activities"/>
</dbReference>
<keyword evidence="1" id="KW-0378">Hydrolase</keyword>
<dbReference type="GO" id="GO:0016787">
    <property type="term" value="F:hydrolase activity"/>
    <property type="evidence" value="ECO:0007669"/>
    <property type="project" value="UniProtKB-KW"/>
</dbReference>
<evidence type="ECO:0000313" key="3">
    <source>
        <dbReference type="EMBL" id="GLL05512.1"/>
    </source>
</evidence>
<evidence type="ECO:0000313" key="4">
    <source>
        <dbReference type="Proteomes" id="UP001143480"/>
    </source>
</evidence>
<dbReference type="InterPro" id="IPR012338">
    <property type="entry name" value="Beta-lactam/transpept-like"/>
</dbReference>
<protein>
    <submittedName>
        <fullName evidence="3">Esterase</fullName>
    </submittedName>
</protein>
<reference evidence="3" key="2">
    <citation type="submission" date="2023-01" db="EMBL/GenBank/DDBJ databases">
        <authorList>
            <person name="Sun Q."/>
            <person name="Evtushenko L."/>
        </authorList>
    </citation>
    <scope>NUCLEOTIDE SEQUENCE</scope>
    <source>
        <strain evidence="3">VKM Ac-1321</strain>
    </source>
</reference>
<evidence type="ECO:0000256" key="1">
    <source>
        <dbReference type="ARBA" id="ARBA00022801"/>
    </source>
</evidence>
<evidence type="ECO:0000259" key="2">
    <source>
        <dbReference type="Pfam" id="PF00144"/>
    </source>
</evidence>
<sequence>MPDTWLHDLTAQAPMPAVAVAVFDRDGTVAESVHGVADLTTGRLVTRDCWWDLASLTKVLVTLPAVLRLGLPRDRPIGELWPRARGRAAGACTVDDLLAHRSGLPATVRFYETLHGPAIVDAALGTARSAPEPVYSDLGYIILGALVEDLTGRPLDGGGLRLGGPVAPAVATELCPWRGRLISGEVHDENAAALGGHGGHAGAFGTLDLVTAAARRSLGPFPPPCLAQNSAGERFAAGWWLHPARGLGGPGAGPDGFGASGFVGNRIWFEPSRGYGVVVLSNRIHPARGDRAPYAAWCDDLLTRIAAELT</sequence>
<dbReference type="PANTHER" id="PTHR43283:SF11">
    <property type="entry name" value="BETA-LACTAMASE-RELATED DOMAIN-CONTAINING PROTEIN"/>
    <property type="match status" value="1"/>
</dbReference>
<dbReference type="InterPro" id="IPR001466">
    <property type="entry name" value="Beta-lactam-related"/>
</dbReference>
<dbReference type="Proteomes" id="UP001143480">
    <property type="component" value="Unassembled WGS sequence"/>
</dbReference>
<feature type="domain" description="Beta-lactamase-related" evidence="2">
    <location>
        <begin position="6"/>
        <end position="156"/>
    </location>
</feature>
<dbReference type="Gene3D" id="3.40.710.10">
    <property type="entry name" value="DD-peptidase/beta-lactamase superfamily"/>
    <property type="match status" value="2"/>
</dbReference>
<organism evidence="3 4">
    <name type="scientific">Dactylosporangium matsuzakiense</name>
    <dbReference type="NCBI Taxonomy" id="53360"/>
    <lineage>
        <taxon>Bacteria</taxon>
        <taxon>Bacillati</taxon>
        <taxon>Actinomycetota</taxon>
        <taxon>Actinomycetes</taxon>
        <taxon>Micromonosporales</taxon>
        <taxon>Micromonosporaceae</taxon>
        <taxon>Dactylosporangium</taxon>
    </lineage>
</organism>
<name>A0A9W6KQQ4_9ACTN</name>
<dbReference type="Pfam" id="PF00144">
    <property type="entry name" value="Beta-lactamase"/>
    <property type="match status" value="1"/>
</dbReference>
<dbReference type="AlphaFoldDB" id="A0A9W6KQQ4"/>